<keyword evidence="4" id="KW-0326">Glycosidase</keyword>
<dbReference type="Gene3D" id="2.60.120.200">
    <property type="match status" value="1"/>
</dbReference>
<dbReference type="Pfam" id="PF08244">
    <property type="entry name" value="Glyco_hydro_32C"/>
    <property type="match status" value="1"/>
</dbReference>
<accession>A0A553BP26</accession>
<dbReference type="SUPFAM" id="SSF49899">
    <property type="entry name" value="Concanavalin A-like lectins/glucanases"/>
    <property type="match status" value="2"/>
</dbReference>
<evidence type="ECO:0000259" key="5">
    <source>
        <dbReference type="Pfam" id="PF00251"/>
    </source>
</evidence>
<protein>
    <recommendedName>
        <fullName evidence="2">beta-fructofuranosidase</fullName>
        <ecNumber evidence="2">3.2.1.26</ecNumber>
    </recommendedName>
</protein>
<dbReference type="PANTHER" id="PTHR43101">
    <property type="entry name" value="BETA-FRUCTOSIDASE"/>
    <property type="match status" value="1"/>
</dbReference>
<organism evidence="7 8">
    <name type="scientific">Flavobacterium gawalongense</name>
    <dbReference type="NCBI Taxonomy" id="2594432"/>
    <lineage>
        <taxon>Bacteria</taxon>
        <taxon>Pseudomonadati</taxon>
        <taxon>Bacteroidota</taxon>
        <taxon>Flavobacteriia</taxon>
        <taxon>Flavobacteriales</taxon>
        <taxon>Flavobacteriaceae</taxon>
        <taxon>Flavobacterium</taxon>
    </lineage>
</organism>
<dbReference type="EC" id="3.2.1.26" evidence="2"/>
<dbReference type="Pfam" id="PF13385">
    <property type="entry name" value="Laminin_G_3"/>
    <property type="match status" value="1"/>
</dbReference>
<dbReference type="InterPro" id="IPR023296">
    <property type="entry name" value="Glyco_hydro_beta-prop_sf"/>
</dbReference>
<dbReference type="Pfam" id="PF00251">
    <property type="entry name" value="Glyco_hydro_32N"/>
    <property type="match status" value="1"/>
</dbReference>
<dbReference type="EMBL" id="VJZL01000012">
    <property type="protein sequence ID" value="TRX10009.1"/>
    <property type="molecule type" value="Genomic_DNA"/>
</dbReference>
<dbReference type="GO" id="GO:0005975">
    <property type="term" value="P:carbohydrate metabolic process"/>
    <property type="evidence" value="ECO:0007669"/>
    <property type="project" value="InterPro"/>
</dbReference>
<feature type="domain" description="Glycosyl hydrolase family 32 N-terminal" evidence="5">
    <location>
        <begin position="291"/>
        <end position="585"/>
    </location>
</feature>
<dbReference type="CDD" id="cd08996">
    <property type="entry name" value="GH32_FFase"/>
    <property type="match status" value="1"/>
</dbReference>
<dbReference type="InterPro" id="IPR001362">
    <property type="entry name" value="Glyco_hydro_32"/>
</dbReference>
<dbReference type="InterPro" id="IPR013320">
    <property type="entry name" value="ConA-like_dom_sf"/>
</dbReference>
<reference evidence="7 8" key="1">
    <citation type="submission" date="2019-07" db="EMBL/GenBank/DDBJ databases">
        <title>Novel species of Flavobacterium.</title>
        <authorList>
            <person name="Liu Q."/>
            <person name="Xin Y.-H."/>
        </authorList>
    </citation>
    <scope>NUCLEOTIDE SEQUENCE [LARGE SCALE GENOMIC DNA]</scope>
    <source>
        <strain evidence="7 8">GSR22</strain>
    </source>
</reference>
<comment type="caution">
    <text evidence="7">The sequence shown here is derived from an EMBL/GenBank/DDBJ whole genome shotgun (WGS) entry which is preliminary data.</text>
</comment>
<dbReference type="PROSITE" id="PS51257">
    <property type="entry name" value="PROKAR_LIPOPROTEIN"/>
    <property type="match status" value="1"/>
</dbReference>
<dbReference type="GO" id="GO:0004564">
    <property type="term" value="F:beta-fructofuranosidase activity"/>
    <property type="evidence" value="ECO:0007669"/>
    <property type="project" value="UniProtKB-EC"/>
</dbReference>
<keyword evidence="3" id="KW-0378">Hydrolase</keyword>
<evidence type="ECO:0000313" key="7">
    <source>
        <dbReference type="EMBL" id="TRX10009.1"/>
    </source>
</evidence>
<dbReference type="Proteomes" id="UP000318669">
    <property type="component" value="Unassembled WGS sequence"/>
</dbReference>
<gene>
    <name evidence="7" type="ORF">FNW11_08870</name>
</gene>
<name>A0A553BP26_9FLAO</name>
<dbReference type="PANTHER" id="PTHR43101:SF1">
    <property type="entry name" value="BETA-FRUCTOSIDASE"/>
    <property type="match status" value="1"/>
</dbReference>
<evidence type="ECO:0000256" key="3">
    <source>
        <dbReference type="ARBA" id="ARBA00022801"/>
    </source>
</evidence>
<dbReference type="RefSeq" id="WP_144064771.1">
    <property type="nucleotide sequence ID" value="NZ_VJZL01000012.1"/>
</dbReference>
<dbReference type="Gene3D" id="2.115.10.20">
    <property type="entry name" value="Glycosyl hydrolase domain, family 43"/>
    <property type="match status" value="1"/>
</dbReference>
<evidence type="ECO:0000313" key="8">
    <source>
        <dbReference type="Proteomes" id="UP000318669"/>
    </source>
</evidence>
<comment type="similarity">
    <text evidence="1">Belongs to the glycosyl hydrolase 32 family.</text>
</comment>
<dbReference type="InterPro" id="IPR013148">
    <property type="entry name" value="Glyco_hydro_32_N"/>
</dbReference>
<evidence type="ECO:0000256" key="2">
    <source>
        <dbReference type="ARBA" id="ARBA00012758"/>
    </source>
</evidence>
<evidence type="ECO:0000256" key="4">
    <source>
        <dbReference type="ARBA" id="ARBA00023295"/>
    </source>
</evidence>
<dbReference type="AlphaFoldDB" id="A0A553BP26"/>
<proteinExistence type="inferred from homology"/>
<feature type="domain" description="Glycosyl hydrolase family 32 C-terminal" evidence="6">
    <location>
        <begin position="589"/>
        <end position="739"/>
    </location>
</feature>
<evidence type="ECO:0000256" key="1">
    <source>
        <dbReference type="ARBA" id="ARBA00009902"/>
    </source>
</evidence>
<dbReference type="OrthoDB" id="9759709at2"/>
<dbReference type="Gene3D" id="2.60.120.560">
    <property type="entry name" value="Exo-inulinase, domain 1"/>
    <property type="match status" value="1"/>
</dbReference>
<sequence>MKKCITIILSGLILIGCKSQNDPSPNPSPNPNPNPNLATELLSFNFNETSGQTLSETKTNASFTINGPSGSAERIVGVEGNSLRVNGFYGWATGNASVTYPTSKVCVSGWIAPAAFPVQRKDLDPITENTNAAIFSNVNTSNSSGIALGINHHGKVIGQFKVGTNVIQIISDQEVALKKWSYIALNINASSGTASLYLNGVQIKSVTFDIGTLLWDNNATIYIGKESKSKTIAGFDTNGLTGAIDQVALWNKDLTAAEILSQYNKFTPSDPDLKIPTAVRFANDIHRPKYHLLPSAGWTNESHGLLYIDNKYHMFSQRNFNGPYLEHINWGHYVSSDLVSWEEKTQILWPQPGFDEVGIWSGHAIISNGQPFIFYTGVNKAKAAIGLATSAAPYDTWTKNSSAIIPNAPTSSANADFRDPFVFQHNSEWYLMIGTGLRSGTPRGALYLYKSTSSDFKQWSAQGTMLEGNPSVDGTGDFWEMPIYYNFGTKSIVLINKLPNANALYWTGNFNGSQFVRDNPVPERLDVINQLLSPSIHPDANGNLTAIGIIPDGVTSAKQKEQGWAHTFSLPRVWTLVNGKIKQVPHPNVLSLRGASKNFTNIVFDQNSSNVLNNSTGSQYEIVATINPGTATKVGFSLNKNTATGEQTLIYYDFTTSSFVVDRSKSSIFTGVPLSNQSTNYVLPAGNINWRIFVDASVIEVFVNEELAFATRSFPSTGNNLIDLYAQGGAATATDLKIYNIQGGGVASASKRIEKKNEIIHPVVFPNPSSDNFNIKFSDITVATPVYAYIFDITGFPVKKIEKIVDANDLIINWDGIMDNGNKAIRGVYIIKGLLKNELFDAKIIVE</sequence>
<dbReference type="InterPro" id="IPR013189">
    <property type="entry name" value="Glyco_hydro_32_C"/>
</dbReference>
<evidence type="ECO:0000259" key="6">
    <source>
        <dbReference type="Pfam" id="PF08244"/>
    </source>
</evidence>
<dbReference type="InterPro" id="IPR051214">
    <property type="entry name" value="GH32_Enzymes"/>
</dbReference>
<dbReference type="SMART" id="SM00640">
    <property type="entry name" value="Glyco_32"/>
    <property type="match status" value="1"/>
</dbReference>
<dbReference type="SUPFAM" id="SSF75005">
    <property type="entry name" value="Arabinanase/levansucrase/invertase"/>
    <property type="match status" value="1"/>
</dbReference>